<dbReference type="PANTHER" id="PTHR33803">
    <property type="entry name" value="IS1478 TRANSPOSASE"/>
    <property type="match status" value="1"/>
</dbReference>
<feature type="domain" description="Transposase InsH N-terminal" evidence="2">
    <location>
        <begin position="27"/>
        <end position="112"/>
    </location>
</feature>
<dbReference type="InterPro" id="IPR002559">
    <property type="entry name" value="Transposase_11"/>
</dbReference>
<dbReference type="Proteomes" id="UP000325292">
    <property type="component" value="Chromosome"/>
</dbReference>
<sequence length="454" mass="50976">MQREDQVQLDFLTAAMPPDVWTLPAELASVDRLLGDPRILAPLLSKLDPVRGRPSVPAAQVLRLFYLKERYQLSDRDLIQEVSDSFHWRRFCHFGVADRLLHPTTLTYWRRRLGSEGVAAINRAVTARLQAEKIIRGRRLRMDSTVIEADIHHPTDSGLIADGIRRVTRVARQLGATLEGASVPIRDRARAIKHRILAIGKVLRRRTGEAVAEVRRITEELARIGEAQGRAIAQLVDSAKQQITVLDPSRARRVAQVEQALQDLQTVIRQSRAATDGERIAERVVSLADPDARPIKKGKLGQPVQLGYKVQIIEAEDGFVTGYTVSMGNPPDTDALGPALDQHRAHFGRDPDIVATDRGYDSAANQRDCGHRGIKTIAIPKRGKKSATRLAEERRPAFRRAQRWRAGGEGTISRLKRKYGLRRSRYREYEAVSTGIGLGIFTHNVRRWAQRHIA</sequence>
<accession>A0ABM6RMV5</accession>
<dbReference type="InterPro" id="IPR008490">
    <property type="entry name" value="Transposase_InsH_N"/>
</dbReference>
<organism evidence="3 4">
    <name type="scientific">Sulfobacillus thermotolerans</name>
    <dbReference type="NCBI Taxonomy" id="338644"/>
    <lineage>
        <taxon>Bacteria</taxon>
        <taxon>Bacillati</taxon>
        <taxon>Bacillota</taxon>
        <taxon>Clostridia</taxon>
        <taxon>Eubacteriales</taxon>
        <taxon>Clostridiales Family XVII. Incertae Sedis</taxon>
        <taxon>Sulfobacillus</taxon>
    </lineage>
</organism>
<evidence type="ECO:0000259" key="1">
    <source>
        <dbReference type="Pfam" id="PF01609"/>
    </source>
</evidence>
<keyword evidence="4" id="KW-1185">Reference proteome</keyword>
<dbReference type="Pfam" id="PF01609">
    <property type="entry name" value="DDE_Tnp_1"/>
    <property type="match status" value="1"/>
</dbReference>
<dbReference type="Pfam" id="PF05598">
    <property type="entry name" value="DUF772"/>
    <property type="match status" value="1"/>
</dbReference>
<name>A0ABM6RMV5_9FIRM</name>
<evidence type="ECO:0000313" key="3">
    <source>
        <dbReference type="EMBL" id="AUW92649.1"/>
    </source>
</evidence>
<proteinExistence type="predicted"/>
<dbReference type="NCBIfam" id="NF033593">
    <property type="entry name" value="transpos_ISNCY_1"/>
    <property type="match status" value="1"/>
</dbReference>
<evidence type="ECO:0000313" key="4">
    <source>
        <dbReference type="Proteomes" id="UP000325292"/>
    </source>
</evidence>
<protein>
    <recommendedName>
        <fullName evidence="5">Transposase</fullName>
    </recommendedName>
</protein>
<feature type="domain" description="Transposase IS4-like" evidence="1">
    <location>
        <begin position="305"/>
        <end position="444"/>
    </location>
</feature>
<evidence type="ECO:0000259" key="2">
    <source>
        <dbReference type="Pfam" id="PF05598"/>
    </source>
</evidence>
<dbReference type="PANTHER" id="PTHR33803:SF3">
    <property type="entry name" value="BLL1974 PROTEIN"/>
    <property type="match status" value="1"/>
</dbReference>
<evidence type="ECO:0008006" key="5">
    <source>
        <dbReference type="Google" id="ProtNLM"/>
    </source>
</evidence>
<dbReference type="EMBL" id="CP019454">
    <property type="protein sequence ID" value="AUW92649.1"/>
    <property type="molecule type" value="Genomic_DNA"/>
</dbReference>
<gene>
    <name evidence="3" type="ORF">BXT84_00675</name>
</gene>
<reference evidence="3 4" key="1">
    <citation type="journal article" date="2019" name="Sci. Rep.">
        <title>Sulfobacillus thermotolerans: new insights into resistance and metabolic capacities of acidophilic chemolithotrophs.</title>
        <authorList>
            <person name="Panyushkina A.E."/>
            <person name="Babenko V.V."/>
            <person name="Nikitina A.S."/>
            <person name="Selezneva O.V."/>
            <person name="Tsaplina I.A."/>
            <person name="Letarova M.A."/>
            <person name="Kostryukova E.S."/>
            <person name="Letarov A.V."/>
        </authorList>
    </citation>
    <scope>NUCLEOTIDE SEQUENCE [LARGE SCALE GENOMIC DNA]</scope>
    <source>
        <strain evidence="3 4">Kr1</strain>
    </source>
</reference>